<keyword evidence="7" id="KW-1185">Reference proteome</keyword>
<dbReference type="EMBL" id="JAATIT010000003">
    <property type="protein sequence ID" value="NJB90090.1"/>
    <property type="molecule type" value="Genomic_DNA"/>
</dbReference>
<name>A0A7X5XRS3_9SPHN</name>
<keyword evidence="3" id="KW-0408">Iron</keyword>
<dbReference type="GO" id="GO:0046872">
    <property type="term" value="F:metal ion binding"/>
    <property type="evidence" value="ECO:0007669"/>
    <property type="project" value="UniProtKB-KW"/>
</dbReference>
<dbReference type="SMART" id="SM00926">
    <property type="entry name" value="Molybdop_Fe4S4"/>
    <property type="match status" value="1"/>
</dbReference>
<evidence type="ECO:0000256" key="1">
    <source>
        <dbReference type="ARBA" id="ARBA00010312"/>
    </source>
</evidence>
<organism evidence="6 7">
    <name type="scientific">Sphingopyxis italica</name>
    <dbReference type="NCBI Taxonomy" id="1129133"/>
    <lineage>
        <taxon>Bacteria</taxon>
        <taxon>Pseudomonadati</taxon>
        <taxon>Pseudomonadota</taxon>
        <taxon>Alphaproteobacteria</taxon>
        <taxon>Sphingomonadales</taxon>
        <taxon>Sphingomonadaceae</taxon>
        <taxon>Sphingopyxis</taxon>
    </lineage>
</organism>
<dbReference type="Gene3D" id="3.40.50.740">
    <property type="match status" value="1"/>
</dbReference>
<dbReference type="InterPro" id="IPR006656">
    <property type="entry name" value="Mopterin_OxRdtase"/>
</dbReference>
<keyword evidence="4" id="KW-0411">Iron-sulfur</keyword>
<dbReference type="Gene3D" id="3.40.228.10">
    <property type="entry name" value="Dimethylsulfoxide Reductase, domain 2"/>
    <property type="match status" value="1"/>
</dbReference>
<dbReference type="InterPro" id="IPR050612">
    <property type="entry name" value="Prok_Mopterin_Oxidored"/>
</dbReference>
<dbReference type="PANTHER" id="PTHR43742:SF2">
    <property type="entry name" value="ASSIMILATORY NITRATE REDUCTASE CATALYTIC SUBUNIT"/>
    <property type="match status" value="1"/>
</dbReference>
<gene>
    <name evidence="6" type="ORF">GGR90_002284</name>
</gene>
<dbReference type="GO" id="GO:0051536">
    <property type="term" value="F:iron-sulfur cluster binding"/>
    <property type="evidence" value="ECO:0007669"/>
    <property type="project" value="UniProtKB-KW"/>
</dbReference>
<keyword evidence="2" id="KW-0479">Metal-binding</keyword>
<dbReference type="PROSITE" id="PS51669">
    <property type="entry name" value="4FE4S_MOW_BIS_MGD"/>
    <property type="match status" value="1"/>
</dbReference>
<dbReference type="Pfam" id="PF04879">
    <property type="entry name" value="Molybdop_Fe4S4"/>
    <property type="match status" value="1"/>
</dbReference>
<dbReference type="CDD" id="cd02775">
    <property type="entry name" value="MopB_CT"/>
    <property type="match status" value="1"/>
</dbReference>
<evidence type="ECO:0000256" key="3">
    <source>
        <dbReference type="ARBA" id="ARBA00023004"/>
    </source>
</evidence>
<dbReference type="SUPFAM" id="SSF50692">
    <property type="entry name" value="ADC-like"/>
    <property type="match status" value="1"/>
</dbReference>
<sequence>MTLHHSFCRLCLNGCALKVEVEDGVAVKVGGDKDNPVYRGFTCVKGREQGRLLADPRRLRHSLRRKPDGSFEPIASRDAIGEIAARLEAIAARHGREAIAGYLGTYFAASAATMPFFGGFMAALGSPMAFSPGTIDKPGKKIAQALHGDWDAPAIGFDDPEVIFLIGSNPLISFTGFPYGNPGKWLNERLDAGARLIVLDPRRSDVAKRAHIHLQAKAGEDVAIIAAMIRIVIAENLFDRAFVARHAQGLDELTEAVSAFDVASVAARAGIDPDALVAAARILGGTRRGYIMAGTGPNMSGRGTLIEYLLLNLHTLCGYWLRAGDRVRHPGALAAPVPARAQVRPFGPAYAFGPDLGVRALGNTAAGMPTAALPDLILGEGKMPVRALISCGGNPVGAWPDQAKTLRAMDALDLLVQIDPWMSATARVADFVIAPRIWLEVPGTSQVLDWLTRNGTGYGQSDPYAQYSPALLDPPPGSDVVEEWEFFYELARAMGLSLSVAPGLAGMPARPVDMDAKPSTDAVLAQLCEGSRVALDEVRKFESGAIFPGDPVFVGEGEGEQHRFDLAAPDMIADLKADAASGAKPARGFSLLCRRMMHVYNSSFVGALPPSARPYNPVFLHPGDMSELGIEEGESVDVISDRGAIAGIAHADEALRPGSVSMSFGFGALPEQDGDYRELGSNTTRLISNDEIWDRYSGQPLMSNVPVDVVRRTDKSDQPG</sequence>
<dbReference type="InterPro" id="IPR009010">
    <property type="entry name" value="Asp_de-COase-like_dom_sf"/>
</dbReference>
<dbReference type="Pfam" id="PF01568">
    <property type="entry name" value="Molydop_binding"/>
    <property type="match status" value="1"/>
</dbReference>
<reference evidence="6 7" key="1">
    <citation type="submission" date="2020-03" db="EMBL/GenBank/DDBJ databases">
        <title>Genomic Encyclopedia of Type Strains, Phase IV (KMG-IV): sequencing the most valuable type-strain genomes for metagenomic binning, comparative biology and taxonomic classification.</title>
        <authorList>
            <person name="Goeker M."/>
        </authorList>
    </citation>
    <scope>NUCLEOTIDE SEQUENCE [LARGE SCALE GENOMIC DNA]</scope>
    <source>
        <strain evidence="6 7">DSM 25229</strain>
    </source>
</reference>
<comment type="caution">
    <text evidence="6">The sequence shown here is derived from an EMBL/GenBank/DDBJ whole genome shotgun (WGS) entry which is preliminary data.</text>
</comment>
<evidence type="ECO:0000313" key="6">
    <source>
        <dbReference type="EMBL" id="NJB90090.1"/>
    </source>
</evidence>
<dbReference type="Proteomes" id="UP000535078">
    <property type="component" value="Unassembled WGS sequence"/>
</dbReference>
<dbReference type="GO" id="GO:0043546">
    <property type="term" value="F:molybdopterin cofactor binding"/>
    <property type="evidence" value="ECO:0007669"/>
    <property type="project" value="InterPro"/>
</dbReference>
<dbReference type="RefSeq" id="WP_167921572.1">
    <property type="nucleotide sequence ID" value="NZ_JAATIT010000003.1"/>
</dbReference>
<dbReference type="Gene3D" id="2.40.40.20">
    <property type="match status" value="1"/>
</dbReference>
<dbReference type="SUPFAM" id="SSF53706">
    <property type="entry name" value="Formate dehydrogenase/DMSO reductase, domains 1-3"/>
    <property type="match status" value="1"/>
</dbReference>
<evidence type="ECO:0000256" key="4">
    <source>
        <dbReference type="ARBA" id="ARBA00023014"/>
    </source>
</evidence>
<protein>
    <submittedName>
        <fullName evidence="6">Anaerobic selenocysteine-containing dehydrogenase</fullName>
    </submittedName>
</protein>
<accession>A0A7X5XRS3</accession>
<dbReference type="InterPro" id="IPR006963">
    <property type="entry name" value="Mopterin_OxRdtase_4Fe-4S_dom"/>
</dbReference>
<evidence type="ECO:0000259" key="5">
    <source>
        <dbReference type="PROSITE" id="PS51669"/>
    </source>
</evidence>
<evidence type="ECO:0000313" key="7">
    <source>
        <dbReference type="Proteomes" id="UP000535078"/>
    </source>
</evidence>
<dbReference type="GO" id="GO:0016491">
    <property type="term" value="F:oxidoreductase activity"/>
    <property type="evidence" value="ECO:0007669"/>
    <property type="project" value="InterPro"/>
</dbReference>
<dbReference type="Gene3D" id="2.20.25.90">
    <property type="entry name" value="ADC-like domains"/>
    <property type="match status" value="1"/>
</dbReference>
<comment type="similarity">
    <text evidence="1">Belongs to the prokaryotic molybdopterin-containing oxidoreductase family.</text>
</comment>
<dbReference type="Pfam" id="PF00384">
    <property type="entry name" value="Molybdopterin"/>
    <property type="match status" value="1"/>
</dbReference>
<feature type="domain" description="4Fe-4S Mo/W bis-MGD-type" evidence="5">
    <location>
        <begin position="1"/>
        <end position="57"/>
    </location>
</feature>
<proteinExistence type="inferred from homology"/>
<dbReference type="InterPro" id="IPR006657">
    <property type="entry name" value="MoPterin_dinucl-bd_dom"/>
</dbReference>
<evidence type="ECO:0000256" key="2">
    <source>
        <dbReference type="ARBA" id="ARBA00022723"/>
    </source>
</evidence>
<dbReference type="PANTHER" id="PTHR43742">
    <property type="entry name" value="TRIMETHYLAMINE-N-OXIDE REDUCTASE"/>
    <property type="match status" value="1"/>
</dbReference>
<dbReference type="AlphaFoldDB" id="A0A7X5XRS3"/>